<feature type="compositionally biased region" description="Low complexity" evidence="1">
    <location>
        <begin position="48"/>
        <end position="57"/>
    </location>
</feature>
<reference evidence="4 5" key="1">
    <citation type="journal article" date="2015" name="Genome Announc.">
        <title>Expanding the biotechnology potential of lactobacilli through comparative genomics of 213 strains and associated genera.</title>
        <authorList>
            <person name="Sun Z."/>
            <person name="Harris H.M."/>
            <person name="McCann A."/>
            <person name="Guo C."/>
            <person name="Argimon S."/>
            <person name="Zhang W."/>
            <person name="Yang X."/>
            <person name="Jeffery I.B."/>
            <person name="Cooney J.C."/>
            <person name="Kagawa T.F."/>
            <person name="Liu W."/>
            <person name="Song Y."/>
            <person name="Salvetti E."/>
            <person name="Wrobel A."/>
            <person name="Rasinkangas P."/>
            <person name="Parkhill J."/>
            <person name="Rea M.C."/>
            <person name="O'Sullivan O."/>
            <person name="Ritari J."/>
            <person name="Douillard F.P."/>
            <person name="Paul Ross R."/>
            <person name="Yang R."/>
            <person name="Briner A.E."/>
            <person name="Felis G.E."/>
            <person name="de Vos W.M."/>
            <person name="Barrangou R."/>
            <person name="Klaenhammer T.R."/>
            <person name="Caufield P.W."/>
            <person name="Cui Y."/>
            <person name="Zhang H."/>
            <person name="O'Toole P.W."/>
        </authorList>
    </citation>
    <scope>NUCLEOTIDE SEQUENCE [LARGE SCALE GENOMIC DNA]</scope>
    <source>
        <strain evidence="4 5">DSM 24716</strain>
    </source>
</reference>
<dbReference type="InterPro" id="IPR054365">
    <property type="entry name" value="Lreu_0056-like"/>
</dbReference>
<gene>
    <name evidence="4" type="ORF">IV57_GL002122</name>
</gene>
<evidence type="ECO:0000313" key="4">
    <source>
        <dbReference type="EMBL" id="KRO00106.1"/>
    </source>
</evidence>
<protein>
    <recommendedName>
        <fullName evidence="3">Lreu-0056-like domain-containing protein</fullName>
    </recommendedName>
</protein>
<dbReference type="Pfam" id="PF22125">
    <property type="entry name" value="Lreu_0056_like"/>
    <property type="match status" value="1"/>
</dbReference>
<keyword evidence="2" id="KW-0732">Signal</keyword>
<evidence type="ECO:0000259" key="3">
    <source>
        <dbReference type="Pfam" id="PF22125"/>
    </source>
</evidence>
<evidence type="ECO:0000256" key="1">
    <source>
        <dbReference type="SAM" id="MobiDB-lite"/>
    </source>
</evidence>
<dbReference type="EMBL" id="JQCF01000005">
    <property type="protein sequence ID" value="KRO00106.1"/>
    <property type="molecule type" value="Genomic_DNA"/>
</dbReference>
<dbReference type="PROSITE" id="PS51257">
    <property type="entry name" value="PROKAR_LIPOPROTEIN"/>
    <property type="match status" value="1"/>
</dbReference>
<evidence type="ECO:0000313" key="5">
    <source>
        <dbReference type="Proteomes" id="UP000051006"/>
    </source>
</evidence>
<proteinExistence type="predicted"/>
<dbReference type="Proteomes" id="UP000051006">
    <property type="component" value="Unassembled WGS sequence"/>
</dbReference>
<sequence>MKMRKLHLAIIMVMGTLVLAGCSNQNKTNNAANQKTPVSSVSHKKNNNSKQSSTIKSAANAASIEHTVSLSDLEAKYYSTTDQKQTVQQVAGQMPDIEEQDD</sequence>
<keyword evidence="5" id="KW-1185">Reference proteome</keyword>
<organism evidence="4 5">
    <name type="scientific">Companilactobacillus kimchiensis</name>
    <dbReference type="NCBI Taxonomy" id="993692"/>
    <lineage>
        <taxon>Bacteria</taxon>
        <taxon>Bacillati</taxon>
        <taxon>Bacillota</taxon>
        <taxon>Bacilli</taxon>
        <taxon>Lactobacillales</taxon>
        <taxon>Lactobacillaceae</taxon>
        <taxon>Companilactobacillus</taxon>
    </lineage>
</organism>
<feature type="chain" id="PRO_5039602839" description="Lreu-0056-like domain-containing protein" evidence="2">
    <location>
        <begin position="21"/>
        <end position="102"/>
    </location>
</feature>
<name>A0A0R2LP42_9LACO</name>
<dbReference type="PATRIC" id="fig|993692.3.peg.2154"/>
<comment type="caution">
    <text evidence="4">The sequence shown here is derived from an EMBL/GenBank/DDBJ whole genome shotgun (WGS) entry which is preliminary data.</text>
</comment>
<feature type="region of interest" description="Disordered" evidence="1">
    <location>
        <begin position="24"/>
        <end position="61"/>
    </location>
</feature>
<feature type="domain" description="Lreu-0056-like" evidence="3">
    <location>
        <begin position="42"/>
        <end position="94"/>
    </location>
</feature>
<dbReference type="Gene3D" id="3.30.1460.60">
    <property type="match status" value="1"/>
</dbReference>
<feature type="signal peptide" evidence="2">
    <location>
        <begin position="1"/>
        <end position="20"/>
    </location>
</feature>
<feature type="compositionally biased region" description="Low complexity" evidence="1">
    <location>
        <begin position="24"/>
        <end position="41"/>
    </location>
</feature>
<dbReference type="RefSeq" id="WP_057880261.1">
    <property type="nucleotide sequence ID" value="NZ_JQCF01000005.1"/>
</dbReference>
<evidence type="ECO:0000256" key="2">
    <source>
        <dbReference type="SAM" id="SignalP"/>
    </source>
</evidence>
<dbReference type="STRING" id="993692.IV57_GL002122"/>
<accession>A0A0R2LP42</accession>
<dbReference type="AlphaFoldDB" id="A0A0R2LP42"/>